<feature type="non-terminal residue" evidence="2">
    <location>
        <position position="1"/>
    </location>
</feature>
<name>A0A0F9BQK0_9ZZZZ</name>
<dbReference type="EMBL" id="LAZR01048051">
    <property type="protein sequence ID" value="KKK92804.1"/>
    <property type="molecule type" value="Genomic_DNA"/>
</dbReference>
<proteinExistence type="predicted"/>
<dbReference type="AlphaFoldDB" id="A0A0F9BQK0"/>
<feature type="region of interest" description="Disordered" evidence="1">
    <location>
        <begin position="1"/>
        <end position="21"/>
    </location>
</feature>
<accession>A0A0F9BQK0</accession>
<gene>
    <name evidence="2" type="ORF">LCGC14_2699280</name>
</gene>
<organism evidence="2">
    <name type="scientific">marine sediment metagenome</name>
    <dbReference type="NCBI Taxonomy" id="412755"/>
    <lineage>
        <taxon>unclassified sequences</taxon>
        <taxon>metagenomes</taxon>
        <taxon>ecological metagenomes</taxon>
    </lineage>
</organism>
<reference evidence="2" key="1">
    <citation type="journal article" date="2015" name="Nature">
        <title>Complex archaea that bridge the gap between prokaryotes and eukaryotes.</title>
        <authorList>
            <person name="Spang A."/>
            <person name="Saw J.H."/>
            <person name="Jorgensen S.L."/>
            <person name="Zaremba-Niedzwiedzka K."/>
            <person name="Martijn J."/>
            <person name="Lind A.E."/>
            <person name="van Eijk R."/>
            <person name="Schleper C."/>
            <person name="Guy L."/>
            <person name="Ettema T.J."/>
        </authorList>
    </citation>
    <scope>NUCLEOTIDE SEQUENCE</scope>
</reference>
<evidence type="ECO:0000313" key="2">
    <source>
        <dbReference type="EMBL" id="KKK92804.1"/>
    </source>
</evidence>
<protein>
    <submittedName>
        <fullName evidence="2">Uncharacterized protein</fullName>
    </submittedName>
</protein>
<comment type="caution">
    <text evidence="2">The sequence shown here is derived from an EMBL/GenBank/DDBJ whole genome shotgun (WGS) entry which is preliminary data.</text>
</comment>
<evidence type="ECO:0000256" key="1">
    <source>
        <dbReference type="SAM" id="MobiDB-lite"/>
    </source>
</evidence>
<sequence>PGDFSAGHGREGGADNQPRGCIRGLDFPLVRDWNTPPPSGAFPAPAEGLPPCVVMAARLDNRIAWWATVGRCKCVGVSQDAPAHHVLHGQLGPPPQGQRGKWLCRDWFIVGKRPLLTDDPDEAQAAFDKGAEYVRTGEMP</sequence>